<dbReference type="PANTHER" id="PTHR39337">
    <property type="entry name" value="BLR5642 PROTEIN"/>
    <property type="match status" value="1"/>
</dbReference>
<dbReference type="AlphaFoldDB" id="A0A5M3X871"/>
<protein>
    <recommendedName>
        <fullName evidence="3">DUF488 domain-containing protein</fullName>
    </recommendedName>
</protein>
<evidence type="ECO:0008006" key="3">
    <source>
        <dbReference type="Google" id="ProtNLM"/>
    </source>
</evidence>
<keyword evidence="2" id="KW-1185">Reference proteome</keyword>
<proteinExistence type="predicted"/>
<name>A0A5M3X871_9ACTN</name>
<dbReference type="EMBL" id="BLAE01000099">
    <property type="protein sequence ID" value="GES16369.1"/>
    <property type="molecule type" value="Genomic_DNA"/>
</dbReference>
<comment type="caution">
    <text evidence="1">The sequence shown here is derived from an EMBL/GenBank/DDBJ whole genome shotgun (WGS) entry which is preliminary data.</text>
</comment>
<sequence>MLTIERDIRLAGVGYEGLGLDEFIRRLQLSGVTLLVDVRLNPISRKRGFSKTALAGALGEAGIAYEHLRELGNPKWNRAGFGGSAGELANARETYAEGLRSPSASECLDRIAAAARLRSVALMCFEADEQRCHRDVVLNAVRDRLSFAMSA</sequence>
<organism evidence="1 2">
    <name type="scientific">Acrocarpospora macrocephala</name>
    <dbReference type="NCBI Taxonomy" id="150177"/>
    <lineage>
        <taxon>Bacteria</taxon>
        <taxon>Bacillati</taxon>
        <taxon>Actinomycetota</taxon>
        <taxon>Actinomycetes</taxon>
        <taxon>Streptosporangiales</taxon>
        <taxon>Streptosporangiaceae</taxon>
        <taxon>Acrocarpospora</taxon>
    </lineage>
</organism>
<gene>
    <name evidence="1" type="ORF">Amac_099670</name>
</gene>
<dbReference type="OrthoDB" id="9789109at2"/>
<dbReference type="InterPro" id="IPR007438">
    <property type="entry name" value="DUF488"/>
</dbReference>
<evidence type="ECO:0000313" key="1">
    <source>
        <dbReference type="EMBL" id="GES16369.1"/>
    </source>
</evidence>
<accession>A0A5M3X871</accession>
<reference evidence="1 2" key="1">
    <citation type="submission" date="2019-10" db="EMBL/GenBank/DDBJ databases">
        <title>Whole genome shotgun sequence of Acrocarpospora macrocephala NBRC 16266.</title>
        <authorList>
            <person name="Ichikawa N."/>
            <person name="Kimura A."/>
            <person name="Kitahashi Y."/>
            <person name="Komaki H."/>
            <person name="Oguchi A."/>
        </authorList>
    </citation>
    <scope>NUCLEOTIDE SEQUENCE [LARGE SCALE GENOMIC DNA]</scope>
    <source>
        <strain evidence="1 2">NBRC 16266</strain>
    </source>
</reference>
<dbReference type="PANTHER" id="PTHR39337:SF1">
    <property type="entry name" value="BLR5642 PROTEIN"/>
    <property type="match status" value="1"/>
</dbReference>
<dbReference type="Pfam" id="PF04343">
    <property type="entry name" value="DUF488"/>
    <property type="match status" value="1"/>
</dbReference>
<evidence type="ECO:0000313" key="2">
    <source>
        <dbReference type="Proteomes" id="UP000331127"/>
    </source>
</evidence>
<dbReference type="Proteomes" id="UP000331127">
    <property type="component" value="Unassembled WGS sequence"/>
</dbReference>
<dbReference type="RefSeq" id="WP_155361399.1">
    <property type="nucleotide sequence ID" value="NZ_BAAAHL010000056.1"/>
</dbReference>